<name>A0ABM3BLM2_GOSHI</name>
<sequence>MALYEELYGHKCRTTLCWTELGELRVLGPKLVSETKDKVRLIRDHLKTASDRQKSYADLKRREIKYFVGSSVFLKVSPWKKVLRCYSSDPTHIFLVEEVEVRPDFTFEEELVQILDCDVKVLRRKSIPLVKVLWRNIELRRPRGSLRMQ</sequence>
<dbReference type="PANTHER" id="PTHR46148:SF44">
    <property type="entry name" value="GAG-POL POLYPROTEIN"/>
    <property type="match status" value="1"/>
</dbReference>
<gene>
    <name evidence="2" type="primary">LOC121228970</name>
</gene>
<dbReference type="Proteomes" id="UP000818029">
    <property type="component" value="Chromosome A05"/>
</dbReference>
<evidence type="ECO:0000313" key="2">
    <source>
        <dbReference type="RefSeq" id="XP_040967955.1"/>
    </source>
</evidence>
<accession>A0ABM3BLM2</accession>
<reference evidence="1" key="1">
    <citation type="journal article" date="2020" name="Nat. Genet.">
        <title>Genomic diversifications of five Gossypium allopolyploid species and their impact on cotton improvement.</title>
        <authorList>
            <person name="Chen Z.J."/>
            <person name="Sreedasyam A."/>
            <person name="Ando A."/>
            <person name="Song Q."/>
            <person name="De Santiago L.M."/>
            <person name="Hulse-Kemp A.M."/>
            <person name="Ding M."/>
            <person name="Ye W."/>
            <person name="Kirkbride R.C."/>
            <person name="Jenkins J."/>
            <person name="Plott C."/>
            <person name="Lovell J."/>
            <person name="Lin Y.M."/>
            <person name="Vaughn R."/>
            <person name="Liu B."/>
            <person name="Simpson S."/>
            <person name="Scheffler B.E."/>
            <person name="Wen L."/>
            <person name="Saski C.A."/>
            <person name="Grover C.E."/>
            <person name="Hu G."/>
            <person name="Conover J.L."/>
            <person name="Carlson J.W."/>
            <person name="Shu S."/>
            <person name="Boston L.B."/>
            <person name="Williams M."/>
            <person name="Peterson D.G."/>
            <person name="McGee K."/>
            <person name="Jones D.C."/>
            <person name="Wendel J.F."/>
            <person name="Stelly D.M."/>
            <person name="Grimwood J."/>
            <person name="Schmutz J."/>
        </authorList>
    </citation>
    <scope>NUCLEOTIDE SEQUENCE [LARGE SCALE GENOMIC DNA]</scope>
    <source>
        <strain evidence="1">cv. TM-1</strain>
    </source>
</reference>
<dbReference type="PANTHER" id="PTHR46148">
    <property type="entry name" value="CHROMO DOMAIN-CONTAINING PROTEIN"/>
    <property type="match status" value="1"/>
</dbReference>
<reference evidence="2" key="2">
    <citation type="submission" date="2025-08" db="UniProtKB">
        <authorList>
            <consortium name="RefSeq"/>
        </authorList>
    </citation>
    <scope>IDENTIFICATION</scope>
</reference>
<organism evidence="1 2">
    <name type="scientific">Gossypium hirsutum</name>
    <name type="common">Upland cotton</name>
    <name type="synonym">Gossypium mexicanum</name>
    <dbReference type="NCBI Taxonomy" id="3635"/>
    <lineage>
        <taxon>Eukaryota</taxon>
        <taxon>Viridiplantae</taxon>
        <taxon>Streptophyta</taxon>
        <taxon>Embryophyta</taxon>
        <taxon>Tracheophyta</taxon>
        <taxon>Spermatophyta</taxon>
        <taxon>Magnoliopsida</taxon>
        <taxon>eudicotyledons</taxon>
        <taxon>Gunneridae</taxon>
        <taxon>Pentapetalae</taxon>
        <taxon>rosids</taxon>
        <taxon>malvids</taxon>
        <taxon>Malvales</taxon>
        <taxon>Malvaceae</taxon>
        <taxon>Malvoideae</taxon>
        <taxon>Gossypium</taxon>
    </lineage>
</organism>
<keyword evidence="1" id="KW-1185">Reference proteome</keyword>
<evidence type="ECO:0008006" key="3">
    <source>
        <dbReference type="Google" id="ProtNLM"/>
    </source>
</evidence>
<dbReference type="GeneID" id="121228970"/>
<protein>
    <recommendedName>
        <fullName evidence="3">DNA/RNA polymerases superfamily protein</fullName>
    </recommendedName>
</protein>
<dbReference type="RefSeq" id="XP_040967955.1">
    <property type="nucleotide sequence ID" value="XM_041112021.1"/>
</dbReference>
<proteinExistence type="predicted"/>
<evidence type="ECO:0000313" key="1">
    <source>
        <dbReference type="Proteomes" id="UP000818029"/>
    </source>
</evidence>